<keyword evidence="12 16" id="KW-0830">Ubiquinone</keyword>
<keyword evidence="16" id="KW-0999">Mitochondrion inner membrane</keyword>
<evidence type="ECO:0000256" key="6">
    <source>
        <dbReference type="ARBA" id="ARBA00022660"/>
    </source>
</evidence>
<dbReference type="GO" id="GO:0042773">
    <property type="term" value="P:ATP synthesis coupled electron transport"/>
    <property type="evidence" value="ECO:0007669"/>
    <property type="project" value="UniProtKB-UniRule"/>
</dbReference>
<keyword evidence="13 16" id="KW-0496">Mitochondrion</keyword>
<dbReference type="PANTHER" id="PTHR11434">
    <property type="entry name" value="NADH-UBIQUINONE OXIDOREDUCTASE SUBUNIT ND4L"/>
    <property type="match status" value="1"/>
</dbReference>
<evidence type="ECO:0000256" key="12">
    <source>
        <dbReference type="ARBA" id="ARBA00023075"/>
    </source>
</evidence>
<protein>
    <recommendedName>
        <fullName evidence="4 16">NADH-ubiquinone oxidoreductase chain 4L</fullName>
        <ecNumber evidence="3 16">7.1.1.2</ecNumber>
    </recommendedName>
</protein>
<keyword evidence="10 16" id="KW-1133">Transmembrane helix</keyword>
<dbReference type="InterPro" id="IPR001133">
    <property type="entry name" value="NADH_UbQ_OxRdtase_chain4L/K"/>
</dbReference>
<gene>
    <name evidence="17" type="primary">ND4L</name>
</gene>
<dbReference type="CTD" id="4539"/>
<keyword evidence="8 16" id="KW-1278">Translocase</keyword>
<evidence type="ECO:0000256" key="16">
    <source>
        <dbReference type="RuleBase" id="RU004419"/>
    </source>
</evidence>
<evidence type="ECO:0000256" key="1">
    <source>
        <dbReference type="ARBA" id="ARBA00004225"/>
    </source>
</evidence>
<evidence type="ECO:0000256" key="5">
    <source>
        <dbReference type="ARBA" id="ARBA00022448"/>
    </source>
</evidence>
<comment type="similarity">
    <text evidence="2 16">Belongs to the complex I subunit 4L family.</text>
</comment>
<dbReference type="GO" id="GO:0005743">
    <property type="term" value="C:mitochondrial inner membrane"/>
    <property type="evidence" value="ECO:0007669"/>
    <property type="project" value="UniProtKB-SubCell"/>
</dbReference>
<comment type="subcellular location">
    <subcellularLocation>
        <location evidence="16">Mitochondrion inner membrane</location>
        <topology evidence="16">Multi-pass membrane protein</topology>
    </subcellularLocation>
    <subcellularLocation>
        <location evidence="1">Mitochondrion membrane</location>
        <topology evidence="1">Multi-pass membrane protein</topology>
    </subcellularLocation>
</comment>
<dbReference type="GO" id="GO:0008137">
    <property type="term" value="F:NADH dehydrogenase (ubiquinone) activity"/>
    <property type="evidence" value="ECO:0007669"/>
    <property type="project" value="UniProtKB-EC"/>
</dbReference>
<dbReference type="Pfam" id="PF00420">
    <property type="entry name" value="Oxidored_q2"/>
    <property type="match status" value="1"/>
</dbReference>
<comment type="catalytic activity">
    <reaction evidence="15 16">
        <text>a ubiquinone + NADH + 5 H(+)(in) = a ubiquinol + NAD(+) + 4 H(+)(out)</text>
        <dbReference type="Rhea" id="RHEA:29091"/>
        <dbReference type="Rhea" id="RHEA-COMP:9565"/>
        <dbReference type="Rhea" id="RHEA-COMP:9566"/>
        <dbReference type="ChEBI" id="CHEBI:15378"/>
        <dbReference type="ChEBI" id="CHEBI:16389"/>
        <dbReference type="ChEBI" id="CHEBI:17976"/>
        <dbReference type="ChEBI" id="CHEBI:57540"/>
        <dbReference type="ChEBI" id="CHEBI:57945"/>
        <dbReference type="EC" id="7.1.1.2"/>
    </reaction>
</comment>
<evidence type="ECO:0000256" key="2">
    <source>
        <dbReference type="ARBA" id="ARBA00010519"/>
    </source>
</evidence>
<dbReference type="AlphaFoldDB" id="A0A7G8QF69"/>
<keyword evidence="11 16" id="KW-0520">NAD</keyword>
<evidence type="ECO:0000256" key="14">
    <source>
        <dbReference type="ARBA" id="ARBA00023136"/>
    </source>
</evidence>
<dbReference type="EMBL" id="MT672285">
    <property type="protein sequence ID" value="QNK05427.1"/>
    <property type="molecule type" value="Genomic_DNA"/>
</dbReference>
<name>A0A7G8QF69_9CRUS</name>
<keyword evidence="5 16" id="KW-0813">Transport</keyword>
<evidence type="ECO:0000256" key="4">
    <source>
        <dbReference type="ARBA" id="ARBA00016612"/>
    </source>
</evidence>
<proteinExistence type="inferred from homology"/>
<dbReference type="RefSeq" id="YP_009926740.1">
    <property type="nucleotide sequence ID" value="NC_050686.1"/>
</dbReference>
<evidence type="ECO:0000256" key="3">
    <source>
        <dbReference type="ARBA" id="ARBA00012944"/>
    </source>
</evidence>
<evidence type="ECO:0000256" key="11">
    <source>
        <dbReference type="ARBA" id="ARBA00023027"/>
    </source>
</evidence>
<keyword evidence="9 16" id="KW-0249">Electron transport</keyword>
<dbReference type="EC" id="7.1.1.2" evidence="3 16"/>
<feature type="transmembrane region" description="Helical" evidence="16">
    <location>
        <begin position="35"/>
        <end position="54"/>
    </location>
</feature>
<feature type="transmembrane region" description="Helical" evidence="16">
    <location>
        <begin position="60"/>
        <end position="83"/>
    </location>
</feature>
<evidence type="ECO:0000256" key="8">
    <source>
        <dbReference type="ARBA" id="ARBA00022967"/>
    </source>
</evidence>
<sequence>MLSLNFYLFGMLIMILSGMWGFVSKRKHLLSSLLSLEYMMLGIFWLLTMVFSYLGQESYFTLIFLTLAACEGALALSILVSIIRTHGNDRFSSFTMLRC</sequence>
<evidence type="ECO:0000256" key="10">
    <source>
        <dbReference type="ARBA" id="ARBA00022989"/>
    </source>
</evidence>
<keyword evidence="14 16" id="KW-0472">Membrane</keyword>
<evidence type="ECO:0000313" key="17">
    <source>
        <dbReference type="EMBL" id="QNK05427.1"/>
    </source>
</evidence>
<evidence type="ECO:0000256" key="9">
    <source>
        <dbReference type="ARBA" id="ARBA00022982"/>
    </source>
</evidence>
<organism evidence="17">
    <name type="scientific">Taku spinosocarinatus</name>
    <dbReference type="NCBI Taxonomy" id="85149"/>
    <lineage>
        <taxon>Eukaryota</taxon>
        <taxon>Metazoa</taxon>
        <taxon>Ecdysozoa</taxon>
        <taxon>Arthropoda</taxon>
        <taxon>Crustacea</taxon>
        <taxon>Multicrustacea</taxon>
        <taxon>Malacostraca</taxon>
        <taxon>Eumalacostraca</taxon>
        <taxon>Hoplocarida</taxon>
        <taxon>Stomatopoda</taxon>
        <taxon>Takuidae</taxon>
        <taxon>Taku</taxon>
    </lineage>
</organism>
<dbReference type="Gene3D" id="1.10.287.3510">
    <property type="match status" value="1"/>
</dbReference>
<evidence type="ECO:0000256" key="13">
    <source>
        <dbReference type="ARBA" id="ARBA00023128"/>
    </source>
</evidence>
<feature type="transmembrane region" description="Helical" evidence="16">
    <location>
        <begin position="6"/>
        <end position="23"/>
    </location>
</feature>
<dbReference type="PANTHER" id="PTHR11434:SF0">
    <property type="entry name" value="NADH-UBIQUINONE OXIDOREDUCTASE CHAIN 4L"/>
    <property type="match status" value="1"/>
</dbReference>
<reference evidence="17" key="1">
    <citation type="submission" date="2020-06" db="EMBL/GenBank/DDBJ databases">
        <authorList>
            <person name="Hwang H.-S."/>
        </authorList>
    </citation>
    <scope>NUCLEOTIDE SEQUENCE</scope>
</reference>
<accession>A0A7G8QF69</accession>
<dbReference type="InterPro" id="IPR039428">
    <property type="entry name" value="NUOK/Mnh_C1-like"/>
</dbReference>
<keyword evidence="6 16" id="KW-0679">Respiratory chain</keyword>
<keyword evidence="7 16" id="KW-0812">Transmembrane</keyword>
<dbReference type="GO" id="GO:0016651">
    <property type="term" value="F:oxidoreductase activity, acting on NAD(P)H"/>
    <property type="evidence" value="ECO:0007669"/>
    <property type="project" value="InterPro"/>
</dbReference>
<evidence type="ECO:0000256" key="15">
    <source>
        <dbReference type="ARBA" id="ARBA00049551"/>
    </source>
</evidence>
<dbReference type="GO" id="GO:0030964">
    <property type="term" value="C:NADH dehydrogenase complex"/>
    <property type="evidence" value="ECO:0007669"/>
    <property type="project" value="TreeGrafter"/>
</dbReference>
<geneLocation type="mitochondrion" evidence="17"/>
<comment type="function">
    <text evidence="16">Core subunit of the mitochondrial membrane respiratory chain NADH dehydrogenase (Complex I) which catalyzes electron transfer from NADH through the respiratory chain, using ubiquinone as an electron acceptor.</text>
</comment>
<evidence type="ECO:0000256" key="7">
    <source>
        <dbReference type="ARBA" id="ARBA00022692"/>
    </source>
</evidence>
<dbReference type="GeneID" id="59143381"/>